<dbReference type="InterPro" id="IPR036282">
    <property type="entry name" value="Glutathione-S-Trfase_C_sf"/>
</dbReference>
<gene>
    <name evidence="3" type="ORF">K1718_00205</name>
</gene>
<dbReference type="InterPro" id="IPR050983">
    <property type="entry name" value="GST_Omega/HSP26"/>
</dbReference>
<dbReference type="RefSeq" id="WP_265680155.1">
    <property type="nucleotide sequence ID" value="NZ_CP120863.1"/>
</dbReference>
<keyword evidence="4" id="KW-1185">Reference proteome</keyword>
<evidence type="ECO:0000313" key="4">
    <source>
        <dbReference type="Proteomes" id="UP001209803"/>
    </source>
</evidence>
<evidence type="ECO:0000259" key="1">
    <source>
        <dbReference type="PROSITE" id="PS50404"/>
    </source>
</evidence>
<dbReference type="InterPro" id="IPR010987">
    <property type="entry name" value="Glutathione-S-Trfase_C-like"/>
</dbReference>
<organism evidence="3 4">
    <name type="scientific">Roseibium porphyridii</name>
    <dbReference type="NCBI Taxonomy" id="2866279"/>
    <lineage>
        <taxon>Bacteria</taxon>
        <taxon>Pseudomonadati</taxon>
        <taxon>Pseudomonadota</taxon>
        <taxon>Alphaproteobacteria</taxon>
        <taxon>Hyphomicrobiales</taxon>
        <taxon>Stappiaceae</taxon>
        <taxon>Roseibium</taxon>
    </lineage>
</organism>
<dbReference type="InterPro" id="IPR036249">
    <property type="entry name" value="Thioredoxin-like_sf"/>
</dbReference>
<reference evidence="3 4" key="1">
    <citation type="submission" date="2023-03" db="EMBL/GenBank/DDBJ databases">
        <title>Roseibium porphyridii sp. nov. and Roseibium rhodosorbium sp. nov. isolated from marine algae, Porphyridium cruentum and Rhodosorus marinus, respectively.</title>
        <authorList>
            <person name="Lee M.W."/>
            <person name="Choi B.J."/>
            <person name="Lee J.K."/>
            <person name="Choi D.G."/>
            <person name="Baek J.H."/>
            <person name="Bayburt H."/>
            <person name="Kim J.M."/>
            <person name="Han D.M."/>
            <person name="Kim K.H."/>
            <person name="Jeon C.O."/>
        </authorList>
    </citation>
    <scope>NUCLEOTIDE SEQUENCE [LARGE SCALE GENOMIC DNA]</scope>
    <source>
        <strain evidence="3 4">KMA01</strain>
    </source>
</reference>
<dbReference type="SUPFAM" id="SSF47616">
    <property type="entry name" value="GST C-terminal domain-like"/>
    <property type="match status" value="1"/>
</dbReference>
<dbReference type="EMBL" id="CP120863">
    <property type="protein sequence ID" value="WFE89818.1"/>
    <property type="molecule type" value="Genomic_DNA"/>
</dbReference>
<dbReference type="InterPro" id="IPR004045">
    <property type="entry name" value="Glutathione_S-Trfase_N"/>
</dbReference>
<dbReference type="SUPFAM" id="SSF52833">
    <property type="entry name" value="Thioredoxin-like"/>
    <property type="match status" value="1"/>
</dbReference>
<dbReference type="Pfam" id="PF13410">
    <property type="entry name" value="GST_C_2"/>
    <property type="match status" value="1"/>
</dbReference>
<name>A0ABY8F2V0_9HYPH</name>
<dbReference type="PROSITE" id="PS50405">
    <property type="entry name" value="GST_CTER"/>
    <property type="match status" value="1"/>
</dbReference>
<evidence type="ECO:0000259" key="2">
    <source>
        <dbReference type="PROSITE" id="PS50405"/>
    </source>
</evidence>
<dbReference type="Pfam" id="PF13417">
    <property type="entry name" value="GST_N_3"/>
    <property type="match status" value="1"/>
</dbReference>
<feature type="domain" description="GST N-terminal" evidence="1">
    <location>
        <begin position="1"/>
        <end position="82"/>
    </location>
</feature>
<dbReference type="PROSITE" id="PS50404">
    <property type="entry name" value="GST_NTER"/>
    <property type="match status" value="1"/>
</dbReference>
<sequence length="225" mass="25003">MSVLVHNISGSPMGWRVLLGLAFKGVDYEVNYLNGTDKEHKQAPYLAINPHGKVPAVEYNGEIFLESLSILCLLDNWYPEHPLFGSAPESMKRIWQATTRHSDYLLNATNAVVFPVFNGSEGKPKLDPDEPDQVARASKLLKIELGALEQLLQGGAFLCGEEPSAADAVAFPDVGRVMRALETKPTSMKLFGIENFDEMFPLLSAWQRRILNLEGVATTRPPHWK</sequence>
<dbReference type="SFLD" id="SFLDG00358">
    <property type="entry name" value="Main_(cytGST)"/>
    <property type="match status" value="1"/>
</dbReference>
<dbReference type="PANTHER" id="PTHR43968:SF6">
    <property type="entry name" value="GLUTATHIONE S-TRANSFERASE OMEGA"/>
    <property type="match status" value="1"/>
</dbReference>
<evidence type="ECO:0000313" key="3">
    <source>
        <dbReference type="EMBL" id="WFE89818.1"/>
    </source>
</evidence>
<dbReference type="Proteomes" id="UP001209803">
    <property type="component" value="Chromosome"/>
</dbReference>
<protein>
    <submittedName>
        <fullName evidence="3">Glutathione S-transferase family protein</fullName>
    </submittedName>
</protein>
<dbReference type="InterPro" id="IPR040079">
    <property type="entry name" value="Glutathione_S-Trfase"/>
</dbReference>
<dbReference type="SFLD" id="SFLDS00019">
    <property type="entry name" value="Glutathione_Transferase_(cytos"/>
    <property type="match status" value="1"/>
</dbReference>
<feature type="domain" description="GST C-terminal" evidence="2">
    <location>
        <begin position="87"/>
        <end position="225"/>
    </location>
</feature>
<dbReference type="Gene3D" id="3.40.30.10">
    <property type="entry name" value="Glutaredoxin"/>
    <property type="match status" value="1"/>
</dbReference>
<accession>A0ABY8F2V0</accession>
<dbReference type="PANTHER" id="PTHR43968">
    <property type="match status" value="1"/>
</dbReference>
<proteinExistence type="predicted"/>
<dbReference type="Gene3D" id="1.20.1050.10">
    <property type="match status" value="1"/>
</dbReference>